<evidence type="ECO:0000259" key="5">
    <source>
        <dbReference type="PROSITE" id="PS50931"/>
    </source>
</evidence>
<dbReference type="RefSeq" id="WP_341629069.1">
    <property type="nucleotide sequence ID" value="NZ_JBAKBA010000050.1"/>
</dbReference>
<dbReference type="InterPro" id="IPR005119">
    <property type="entry name" value="LysR_subst-bd"/>
</dbReference>
<protein>
    <submittedName>
        <fullName evidence="6">LysR family transcriptional regulator</fullName>
    </submittedName>
</protein>
<evidence type="ECO:0000313" key="6">
    <source>
        <dbReference type="EMBL" id="MEL0660661.1"/>
    </source>
</evidence>
<dbReference type="Proteomes" id="UP001366060">
    <property type="component" value="Unassembled WGS sequence"/>
</dbReference>
<comment type="caution">
    <text evidence="6">The sequence shown here is derived from an EMBL/GenBank/DDBJ whole genome shotgun (WGS) entry which is preliminary data.</text>
</comment>
<name>A0ABU9HFJ1_9GAMM</name>
<dbReference type="EMBL" id="JBAKBA010000050">
    <property type="protein sequence ID" value="MEL0660661.1"/>
    <property type="molecule type" value="Genomic_DNA"/>
</dbReference>
<dbReference type="InterPro" id="IPR000847">
    <property type="entry name" value="LysR_HTH_N"/>
</dbReference>
<keyword evidence="2" id="KW-0805">Transcription regulation</keyword>
<dbReference type="Gene3D" id="1.10.10.10">
    <property type="entry name" value="Winged helix-like DNA-binding domain superfamily/Winged helix DNA-binding domain"/>
    <property type="match status" value="1"/>
</dbReference>
<dbReference type="SUPFAM" id="SSF53850">
    <property type="entry name" value="Periplasmic binding protein-like II"/>
    <property type="match status" value="1"/>
</dbReference>
<proteinExistence type="inferred from homology"/>
<dbReference type="PROSITE" id="PS50931">
    <property type="entry name" value="HTH_LYSR"/>
    <property type="match status" value="1"/>
</dbReference>
<dbReference type="PANTHER" id="PTHR30419:SF30">
    <property type="entry name" value="LYSR FAMILY TRANSCRIPTIONAL REGULATOR"/>
    <property type="match status" value="1"/>
</dbReference>
<dbReference type="PRINTS" id="PR00039">
    <property type="entry name" value="HTHLYSR"/>
</dbReference>
<dbReference type="InterPro" id="IPR050950">
    <property type="entry name" value="HTH-type_LysR_regulators"/>
</dbReference>
<keyword evidence="3" id="KW-0238">DNA-binding</keyword>
<keyword evidence="7" id="KW-1185">Reference proteome</keyword>
<keyword evidence="4" id="KW-0804">Transcription</keyword>
<dbReference type="Gene3D" id="3.40.190.290">
    <property type="match status" value="1"/>
</dbReference>
<dbReference type="SUPFAM" id="SSF46785">
    <property type="entry name" value="Winged helix' DNA-binding domain"/>
    <property type="match status" value="1"/>
</dbReference>
<dbReference type="InterPro" id="IPR036390">
    <property type="entry name" value="WH_DNA-bd_sf"/>
</dbReference>
<dbReference type="InterPro" id="IPR036388">
    <property type="entry name" value="WH-like_DNA-bd_sf"/>
</dbReference>
<gene>
    <name evidence="6" type="ORF">V6255_16115</name>
</gene>
<accession>A0ABU9HFJ1</accession>
<organism evidence="6 7">
    <name type="scientific">Psychromonas arctica</name>
    <dbReference type="NCBI Taxonomy" id="168275"/>
    <lineage>
        <taxon>Bacteria</taxon>
        <taxon>Pseudomonadati</taxon>
        <taxon>Pseudomonadota</taxon>
        <taxon>Gammaproteobacteria</taxon>
        <taxon>Alteromonadales</taxon>
        <taxon>Psychromonadaceae</taxon>
        <taxon>Psychromonas</taxon>
    </lineage>
</organism>
<evidence type="ECO:0000256" key="2">
    <source>
        <dbReference type="ARBA" id="ARBA00023015"/>
    </source>
</evidence>
<evidence type="ECO:0000313" key="7">
    <source>
        <dbReference type="Proteomes" id="UP001366060"/>
    </source>
</evidence>
<feature type="domain" description="HTH lysR-type" evidence="5">
    <location>
        <begin position="1"/>
        <end position="58"/>
    </location>
</feature>
<dbReference type="Pfam" id="PF03466">
    <property type="entry name" value="LysR_substrate"/>
    <property type="match status" value="1"/>
</dbReference>
<dbReference type="CDD" id="cd08440">
    <property type="entry name" value="PBP2_LTTR_like_4"/>
    <property type="match status" value="1"/>
</dbReference>
<dbReference type="PANTHER" id="PTHR30419">
    <property type="entry name" value="HTH-TYPE TRANSCRIPTIONAL REGULATOR YBHD"/>
    <property type="match status" value="1"/>
</dbReference>
<evidence type="ECO:0000256" key="1">
    <source>
        <dbReference type="ARBA" id="ARBA00009437"/>
    </source>
</evidence>
<comment type="similarity">
    <text evidence="1">Belongs to the LysR transcriptional regulatory family.</text>
</comment>
<evidence type="ECO:0000256" key="3">
    <source>
        <dbReference type="ARBA" id="ARBA00023125"/>
    </source>
</evidence>
<reference evidence="6 7" key="1">
    <citation type="submission" date="2024-02" db="EMBL/GenBank/DDBJ databases">
        <title>Bacteria isolated from the canopy kelp, Nereocystis luetkeana.</title>
        <authorList>
            <person name="Pfister C.A."/>
            <person name="Younker I.T."/>
            <person name="Light S.H."/>
        </authorList>
    </citation>
    <scope>NUCLEOTIDE SEQUENCE [LARGE SCALE GENOMIC DNA]</scope>
    <source>
        <strain evidence="6 7">TI.2.07</strain>
    </source>
</reference>
<evidence type="ECO:0000256" key="4">
    <source>
        <dbReference type="ARBA" id="ARBA00023163"/>
    </source>
</evidence>
<dbReference type="Pfam" id="PF00126">
    <property type="entry name" value="HTH_1"/>
    <property type="match status" value="1"/>
</dbReference>
<sequence length="297" mass="32870">MNVKQLRIFLAVAQTQSFAEAGHLVHMSQPAVSLSIKSLEDSLGGRLFTRTTRSTLLTAEGQQLLSMAKTLVASWDSVENELKQRFTLDRGKIALAAMPSFAASLLPKVLMNYRQKNPNISIEIHDVLTDTVVEMVRSGNIEMGISFEPENTQDLNFQALFNDRFIAVTHQNCSLKNEKELTWKQILECEFITLQKPSSVRNLIEMALAKEGMELHVAFDAHQLATVGKMVSQGLGVAVVPALCEAQMREQGAICLPISQPIISRHVGIITKAKIPLSIAAQEMIDTLIEAFRNNTI</sequence>